<dbReference type="OrthoDB" id="5866640at2759"/>
<sequence>MDDFEYETILPRPTTYYTSREKQLIADYVSRYGASSAAARFNIPSTQAYYVYRRQFRRTSTRNNGYGVYSASCSYRPDSNDGSRSIDANLLINDDELERKLTGYVTSVIDFDQSSIVKTEEHVSDEDTKLKIDIKPQINPIVFKKRRPARGRPKLLGDEIDYKLMVTLLKIKEDGIQITPSIVAFVVRKLLSTHRRGLLKEEGGEFESSASEFSSLYHGVHDELRLCGRHHSRRIRPIVALTPMVARRGSDFGLRRAARQSDRIRGVVHKSAPNESCSGLMRTGGNQLTGRRLTEAIAFDVVECKNDRSFVFSPGSVSIL</sequence>
<dbReference type="WBParaSite" id="SBAD_0000969201-mRNA-1">
    <property type="protein sequence ID" value="SBAD_0000969201-mRNA-1"/>
    <property type="gene ID" value="SBAD_0000969201"/>
</dbReference>
<evidence type="ECO:0000313" key="3">
    <source>
        <dbReference type="WBParaSite" id="SBAD_0000969201-mRNA-1"/>
    </source>
</evidence>
<protein>
    <submittedName>
        <fullName evidence="3">HTH psq-type domain-containing protein</fullName>
    </submittedName>
</protein>
<keyword evidence="2" id="KW-1185">Reference proteome</keyword>
<evidence type="ECO:0000313" key="1">
    <source>
        <dbReference type="EMBL" id="VDP22699.1"/>
    </source>
</evidence>
<reference evidence="3" key="1">
    <citation type="submission" date="2016-06" db="UniProtKB">
        <authorList>
            <consortium name="WormBaseParasite"/>
        </authorList>
    </citation>
    <scope>IDENTIFICATION</scope>
</reference>
<organism evidence="3">
    <name type="scientific">Soboliphyme baturini</name>
    <dbReference type="NCBI Taxonomy" id="241478"/>
    <lineage>
        <taxon>Eukaryota</taxon>
        <taxon>Metazoa</taxon>
        <taxon>Ecdysozoa</taxon>
        <taxon>Nematoda</taxon>
        <taxon>Enoplea</taxon>
        <taxon>Dorylaimia</taxon>
        <taxon>Dioctophymatida</taxon>
        <taxon>Dioctophymatoidea</taxon>
        <taxon>Soboliphymatidae</taxon>
        <taxon>Soboliphyme</taxon>
    </lineage>
</organism>
<dbReference type="EMBL" id="UZAM01012617">
    <property type="protein sequence ID" value="VDP22699.1"/>
    <property type="molecule type" value="Genomic_DNA"/>
</dbReference>
<name>A0A183J0G0_9BILA</name>
<dbReference type="Proteomes" id="UP000270296">
    <property type="component" value="Unassembled WGS sequence"/>
</dbReference>
<gene>
    <name evidence="1" type="ORF">SBAD_LOCUS9358</name>
</gene>
<reference evidence="1 2" key="2">
    <citation type="submission" date="2018-11" db="EMBL/GenBank/DDBJ databases">
        <authorList>
            <consortium name="Pathogen Informatics"/>
        </authorList>
    </citation>
    <scope>NUCLEOTIDE SEQUENCE [LARGE SCALE GENOMIC DNA]</scope>
</reference>
<accession>A0A183J0G0</accession>
<evidence type="ECO:0000313" key="2">
    <source>
        <dbReference type="Proteomes" id="UP000270296"/>
    </source>
</evidence>
<proteinExistence type="predicted"/>
<dbReference type="AlphaFoldDB" id="A0A183J0G0"/>